<reference evidence="2" key="2">
    <citation type="submission" date="2022-01" db="EMBL/GenBank/DDBJ databases">
        <authorList>
            <person name="Yamashiro T."/>
            <person name="Shiraishi A."/>
            <person name="Satake H."/>
            <person name="Nakayama K."/>
        </authorList>
    </citation>
    <scope>NUCLEOTIDE SEQUENCE</scope>
</reference>
<sequence length="426" mass="48140">MEFESAQSNTTAKLPILKLENGNSCVSVPQTTQENGTSVTKMSVPVTAEEKTNKKNDVNARILLLMALPNEHQLTFSQYSDAKIMFAAIETRFRGSRRFSGAQNLAFMTAPSTSSTNDVNTANPAYEVSTVSHNINTACPQVSTANFSDNIVYAFMVENPNGSNLLQQDLEQSHEDDLEAMDLKWQFSLLSMREKAPRNKEGQFKYQDNTRKQGNNEDTSSKAMLDINGVGFDCSDMAEEQVQTNMALMAFSDSKNEVLFSEEVAVLKKEVACKDYKIIVLKSEFEKVKQEKEGIEFKIEKFDNASKSLNKLLESQITDKNPEFKSYSSEDSKQESNIVCDKKSNDSKENSDDSLVKEQVSEDTSSFVESSINVDKETIFLVDKKIEFVKPKNHEKTVKKSVWYAEMYRSQSPRRNKRNWNGQKSN</sequence>
<evidence type="ECO:0000256" key="1">
    <source>
        <dbReference type="SAM" id="MobiDB-lite"/>
    </source>
</evidence>
<comment type="caution">
    <text evidence="2">The sequence shown here is derived from an EMBL/GenBank/DDBJ whole genome shotgun (WGS) entry which is preliminary data.</text>
</comment>
<feature type="region of interest" description="Disordered" evidence="1">
    <location>
        <begin position="323"/>
        <end position="369"/>
    </location>
</feature>
<protein>
    <submittedName>
        <fullName evidence="2">Uncharacterized protein</fullName>
    </submittedName>
</protein>
<gene>
    <name evidence="2" type="ORF">Tco_0910940</name>
</gene>
<proteinExistence type="predicted"/>
<evidence type="ECO:0000313" key="2">
    <source>
        <dbReference type="EMBL" id="GJT30665.1"/>
    </source>
</evidence>
<reference evidence="2" key="1">
    <citation type="journal article" date="2022" name="Int. J. Mol. Sci.">
        <title>Draft Genome of Tanacetum Coccineum: Genomic Comparison of Closely Related Tanacetum-Family Plants.</title>
        <authorList>
            <person name="Yamashiro T."/>
            <person name="Shiraishi A."/>
            <person name="Nakayama K."/>
            <person name="Satake H."/>
        </authorList>
    </citation>
    <scope>NUCLEOTIDE SEQUENCE</scope>
</reference>
<dbReference type="EMBL" id="BQNB010014645">
    <property type="protein sequence ID" value="GJT30665.1"/>
    <property type="molecule type" value="Genomic_DNA"/>
</dbReference>
<feature type="compositionally biased region" description="Basic and acidic residues" evidence="1">
    <location>
        <begin position="323"/>
        <end position="360"/>
    </location>
</feature>
<accession>A0ABQ5CUC2</accession>
<dbReference type="Proteomes" id="UP001151760">
    <property type="component" value="Unassembled WGS sequence"/>
</dbReference>
<name>A0ABQ5CUC2_9ASTR</name>
<feature type="region of interest" description="Disordered" evidence="1">
    <location>
        <begin position="198"/>
        <end position="222"/>
    </location>
</feature>
<evidence type="ECO:0000313" key="3">
    <source>
        <dbReference type="Proteomes" id="UP001151760"/>
    </source>
</evidence>
<organism evidence="2 3">
    <name type="scientific">Tanacetum coccineum</name>
    <dbReference type="NCBI Taxonomy" id="301880"/>
    <lineage>
        <taxon>Eukaryota</taxon>
        <taxon>Viridiplantae</taxon>
        <taxon>Streptophyta</taxon>
        <taxon>Embryophyta</taxon>
        <taxon>Tracheophyta</taxon>
        <taxon>Spermatophyta</taxon>
        <taxon>Magnoliopsida</taxon>
        <taxon>eudicotyledons</taxon>
        <taxon>Gunneridae</taxon>
        <taxon>Pentapetalae</taxon>
        <taxon>asterids</taxon>
        <taxon>campanulids</taxon>
        <taxon>Asterales</taxon>
        <taxon>Asteraceae</taxon>
        <taxon>Asteroideae</taxon>
        <taxon>Anthemideae</taxon>
        <taxon>Anthemidinae</taxon>
        <taxon>Tanacetum</taxon>
    </lineage>
</organism>
<keyword evidence="3" id="KW-1185">Reference proteome</keyword>
<feature type="compositionally biased region" description="Basic and acidic residues" evidence="1">
    <location>
        <begin position="198"/>
        <end position="215"/>
    </location>
</feature>